<evidence type="ECO:0000313" key="1">
    <source>
        <dbReference type="EMBL" id="KAI0028047.1"/>
    </source>
</evidence>
<dbReference type="Proteomes" id="UP000814128">
    <property type="component" value="Unassembled WGS sequence"/>
</dbReference>
<comment type="caution">
    <text evidence="1">The sequence shown here is derived from an EMBL/GenBank/DDBJ whole genome shotgun (WGS) entry which is preliminary data.</text>
</comment>
<name>A0ACB8Q8K1_9AGAM</name>
<organism evidence="1 2">
    <name type="scientific">Vararia minispora EC-137</name>
    <dbReference type="NCBI Taxonomy" id="1314806"/>
    <lineage>
        <taxon>Eukaryota</taxon>
        <taxon>Fungi</taxon>
        <taxon>Dikarya</taxon>
        <taxon>Basidiomycota</taxon>
        <taxon>Agaricomycotina</taxon>
        <taxon>Agaricomycetes</taxon>
        <taxon>Russulales</taxon>
        <taxon>Lachnocladiaceae</taxon>
        <taxon>Vararia</taxon>
    </lineage>
</organism>
<sequence>MLSRFLRPSSPYFFQWQVARPEYQNGRHSILYWAAYLGLAAHVQAILKLEGLDIDAQGGVYGNALSAAARHGRHDIVLLLLSSGAGTTTPAPSYYRWTPLHFAAQSAGNVEVVRTLLKHGATVDAHTDDQWTPLHLVAQLGHVEVAHALLEHGATVDACG</sequence>
<keyword evidence="2" id="KW-1185">Reference proteome</keyword>
<reference evidence="1" key="1">
    <citation type="submission" date="2021-02" db="EMBL/GenBank/DDBJ databases">
        <authorList>
            <consortium name="DOE Joint Genome Institute"/>
            <person name="Ahrendt S."/>
            <person name="Looney B.P."/>
            <person name="Miyauchi S."/>
            <person name="Morin E."/>
            <person name="Drula E."/>
            <person name="Courty P.E."/>
            <person name="Chicoki N."/>
            <person name="Fauchery L."/>
            <person name="Kohler A."/>
            <person name="Kuo A."/>
            <person name="Labutti K."/>
            <person name="Pangilinan J."/>
            <person name="Lipzen A."/>
            <person name="Riley R."/>
            <person name="Andreopoulos W."/>
            <person name="He G."/>
            <person name="Johnson J."/>
            <person name="Barry K.W."/>
            <person name="Grigoriev I.V."/>
            <person name="Nagy L."/>
            <person name="Hibbett D."/>
            <person name="Henrissat B."/>
            <person name="Matheny P.B."/>
            <person name="Labbe J."/>
            <person name="Martin F."/>
        </authorList>
    </citation>
    <scope>NUCLEOTIDE SEQUENCE</scope>
    <source>
        <strain evidence="1">EC-137</strain>
    </source>
</reference>
<protein>
    <submittedName>
        <fullName evidence="1">Ankyrin repeat-containing domain protein</fullName>
    </submittedName>
</protein>
<gene>
    <name evidence="1" type="ORF">K488DRAFT_59685</name>
</gene>
<dbReference type="EMBL" id="MU273800">
    <property type="protein sequence ID" value="KAI0028047.1"/>
    <property type="molecule type" value="Genomic_DNA"/>
</dbReference>
<feature type="non-terminal residue" evidence="1">
    <location>
        <position position="160"/>
    </location>
</feature>
<reference evidence="1" key="2">
    <citation type="journal article" date="2022" name="New Phytol.">
        <title>Evolutionary transition to the ectomycorrhizal habit in the genomes of a hyperdiverse lineage of mushroom-forming fungi.</title>
        <authorList>
            <person name="Looney B."/>
            <person name="Miyauchi S."/>
            <person name="Morin E."/>
            <person name="Drula E."/>
            <person name="Courty P.E."/>
            <person name="Kohler A."/>
            <person name="Kuo A."/>
            <person name="LaButti K."/>
            <person name="Pangilinan J."/>
            <person name="Lipzen A."/>
            <person name="Riley R."/>
            <person name="Andreopoulos W."/>
            <person name="He G."/>
            <person name="Johnson J."/>
            <person name="Nolan M."/>
            <person name="Tritt A."/>
            <person name="Barry K.W."/>
            <person name="Grigoriev I.V."/>
            <person name="Nagy L.G."/>
            <person name="Hibbett D."/>
            <person name="Henrissat B."/>
            <person name="Matheny P.B."/>
            <person name="Labbe J."/>
            <person name="Martin F.M."/>
        </authorList>
    </citation>
    <scope>NUCLEOTIDE SEQUENCE</scope>
    <source>
        <strain evidence="1">EC-137</strain>
    </source>
</reference>
<accession>A0ACB8Q8K1</accession>
<evidence type="ECO:0000313" key="2">
    <source>
        <dbReference type="Proteomes" id="UP000814128"/>
    </source>
</evidence>
<proteinExistence type="predicted"/>